<feature type="transmembrane region" description="Helical" evidence="6">
    <location>
        <begin position="469"/>
        <end position="487"/>
    </location>
</feature>
<feature type="transmembrane region" description="Helical" evidence="6">
    <location>
        <begin position="80"/>
        <end position="102"/>
    </location>
</feature>
<evidence type="ECO:0000313" key="7">
    <source>
        <dbReference type="EMBL" id="SKB64371.1"/>
    </source>
</evidence>
<comment type="subcellular location">
    <subcellularLocation>
        <location evidence="1">Cell membrane</location>
        <topology evidence="1">Multi-pass membrane protein</topology>
    </subcellularLocation>
</comment>
<sequence>MSVLQKFAGQTAIYGLSTIVARLINFVLTPLFVRKFPTAVYGIFTHLYSWAAMVQAVLAFGMETTFFRYLQKHENNKERVLSNSFLVILFVSVLFVITVFLFTPTIAAWLDNGGQGDDYPRYVRYFAVILAADALAVIPFAQLRADGRPIRFAVVKLLNVLTLVGLNLLFIVVIPWALHHMPAWVPYFEGWYRQGWLGYVFLANLAASGLTLVLLLPELRKIRLRPDRKLLVDMLSYSFPVLVANISFIINEYLDKMMIPLLVPGKAGEVDNGIYGAVSRIAVFLSLFVQAFRLGAEPFFFSYAKNANARSVYAIIMDYFVIAMVLVMVGITVNIEWLKYFIRGGSEADMALYWSGLHIVPILLMGYVLLGIYVNLSIWYKLSDQTRFGLYISGIGAVITLVLNFVFIPRYSYVASVWITLVVYCCMVALSYFWGQQRYPIPYRVGKALGYILAGAGICWLSFSVFDRNVYVGNLLFLGFIGVTLLLERKMLLAVFKRSTR</sequence>
<evidence type="ECO:0000256" key="6">
    <source>
        <dbReference type="SAM" id="Phobius"/>
    </source>
</evidence>
<dbReference type="STRING" id="623280.SAMN05660226_02462"/>
<organism evidence="7 8">
    <name type="scientific">Parapedobacter luteus</name>
    <dbReference type="NCBI Taxonomy" id="623280"/>
    <lineage>
        <taxon>Bacteria</taxon>
        <taxon>Pseudomonadati</taxon>
        <taxon>Bacteroidota</taxon>
        <taxon>Sphingobacteriia</taxon>
        <taxon>Sphingobacteriales</taxon>
        <taxon>Sphingobacteriaceae</taxon>
        <taxon>Parapedobacter</taxon>
    </lineage>
</organism>
<dbReference type="RefSeq" id="WP_079717140.1">
    <property type="nucleotide sequence ID" value="NZ_FUYS01000005.1"/>
</dbReference>
<feature type="transmembrane region" description="Helical" evidence="6">
    <location>
        <begin position="12"/>
        <end position="33"/>
    </location>
</feature>
<keyword evidence="8" id="KW-1185">Reference proteome</keyword>
<proteinExistence type="predicted"/>
<keyword evidence="3 6" id="KW-0812">Transmembrane</keyword>
<feature type="transmembrane region" description="Helical" evidence="6">
    <location>
        <begin position="237"/>
        <end position="254"/>
    </location>
</feature>
<keyword evidence="2" id="KW-1003">Cell membrane</keyword>
<gene>
    <name evidence="7" type="ORF">SAMN05660226_02462</name>
</gene>
<dbReference type="GO" id="GO:0005886">
    <property type="term" value="C:plasma membrane"/>
    <property type="evidence" value="ECO:0007669"/>
    <property type="project" value="UniProtKB-SubCell"/>
</dbReference>
<dbReference type="PANTHER" id="PTHR30250">
    <property type="entry name" value="PST FAMILY PREDICTED COLANIC ACID TRANSPORTER"/>
    <property type="match status" value="1"/>
</dbReference>
<protein>
    <submittedName>
        <fullName evidence="7">Membrane protein involved in the export of O-antigen and teichoic acid</fullName>
    </submittedName>
</protein>
<evidence type="ECO:0000256" key="3">
    <source>
        <dbReference type="ARBA" id="ARBA00022692"/>
    </source>
</evidence>
<evidence type="ECO:0000256" key="5">
    <source>
        <dbReference type="ARBA" id="ARBA00023136"/>
    </source>
</evidence>
<keyword evidence="5 6" id="KW-0472">Membrane</keyword>
<accession>A0A1T5CYD2</accession>
<reference evidence="7 8" key="1">
    <citation type="submission" date="2017-02" db="EMBL/GenBank/DDBJ databases">
        <authorList>
            <person name="Peterson S.W."/>
        </authorList>
    </citation>
    <scope>NUCLEOTIDE SEQUENCE [LARGE SCALE GENOMIC DNA]</scope>
    <source>
        <strain evidence="7 8">DSM 22899</strain>
    </source>
</reference>
<evidence type="ECO:0000256" key="1">
    <source>
        <dbReference type="ARBA" id="ARBA00004651"/>
    </source>
</evidence>
<dbReference type="PANTHER" id="PTHR30250:SF11">
    <property type="entry name" value="O-ANTIGEN TRANSPORTER-RELATED"/>
    <property type="match status" value="1"/>
</dbReference>
<evidence type="ECO:0000256" key="4">
    <source>
        <dbReference type="ARBA" id="ARBA00022989"/>
    </source>
</evidence>
<dbReference type="Pfam" id="PF01943">
    <property type="entry name" value="Polysacc_synt"/>
    <property type="match status" value="1"/>
</dbReference>
<feature type="transmembrane region" description="Helical" evidence="6">
    <location>
        <begin position="39"/>
        <end position="60"/>
    </location>
</feature>
<keyword evidence="4 6" id="KW-1133">Transmembrane helix</keyword>
<dbReference type="OrthoDB" id="9814608at2"/>
<feature type="transmembrane region" description="Helical" evidence="6">
    <location>
        <begin position="196"/>
        <end position="216"/>
    </location>
</feature>
<feature type="transmembrane region" description="Helical" evidence="6">
    <location>
        <begin position="413"/>
        <end position="433"/>
    </location>
</feature>
<feature type="transmembrane region" description="Helical" evidence="6">
    <location>
        <begin position="388"/>
        <end position="407"/>
    </location>
</feature>
<feature type="transmembrane region" description="Helical" evidence="6">
    <location>
        <begin position="274"/>
        <end position="292"/>
    </location>
</feature>
<name>A0A1T5CYD2_9SPHI</name>
<evidence type="ECO:0000313" key="8">
    <source>
        <dbReference type="Proteomes" id="UP000190541"/>
    </source>
</evidence>
<feature type="transmembrane region" description="Helical" evidence="6">
    <location>
        <begin position="122"/>
        <end position="141"/>
    </location>
</feature>
<feature type="transmembrane region" description="Helical" evidence="6">
    <location>
        <begin position="153"/>
        <end position="176"/>
    </location>
</feature>
<dbReference type="EMBL" id="FUYS01000005">
    <property type="protein sequence ID" value="SKB64371.1"/>
    <property type="molecule type" value="Genomic_DNA"/>
</dbReference>
<feature type="transmembrane region" description="Helical" evidence="6">
    <location>
        <begin position="445"/>
        <end position="463"/>
    </location>
</feature>
<feature type="transmembrane region" description="Helical" evidence="6">
    <location>
        <begin position="351"/>
        <end position="376"/>
    </location>
</feature>
<dbReference type="Proteomes" id="UP000190541">
    <property type="component" value="Unassembled WGS sequence"/>
</dbReference>
<dbReference type="InterPro" id="IPR050833">
    <property type="entry name" value="Poly_Biosynth_Transport"/>
</dbReference>
<evidence type="ECO:0000256" key="2">
    <source>
        <dbReference type="ARBA" id="ARBA00022475"/>
    </source>
</evidence>
<feature type="transmembrane region" description="Helical" evidence="6">
    <location>
        <begin position="312"/>
        <end position="331"/>
    </location>
</feature>
<dbReference type="AlphaFoldDB" id="A0A1T5CYD2"/>
<dbReference type="InterPro" id="IPR002797">
    <property type="entry name" value="Polysacc_synth"/>
</dbReference>